<name>A0A8K0MGY0_9ROSA</name>
<dbReference type="GO" id="GO:0003824">
    <property type="term" value="F:catalytic activity"/>
    <property type="evidence" value="ECO:0007669"/>
    <property type="project" value="UniProtKB-ARBA"/>
</dbReference>
<gene>
    <name evidence="5" type="ORF">FNV43_RR10501</name>
</gene>
<keyword evidence="6" id="KW-1185">Reference proteome</keyword>
<dbReference type="OrthoDB" id="40579at2759"/>
<dbReference type="Gene3D" id="3.40.50.1000">
    <property type="entry name" value="HAD superfamily/HAD-like"/>
    <property type="match status" value="1"/>
</dbReference>
<keyword evidence="2" id="KW-0479">Metal-binding</keyword>
<evidence type="ECO:0000256" key="1">
    <source>
        <dbReference type="ARBA" id="ARBA00001946"/>
    </source>
</evidence>
<evidence type="ECO:0000313" key="5">
    <source>
        <dbReference type="EMBL" id="KAF3445325.1"/>
    </source>
</evidence>
<dbReference type="InterPro" id="IPR051600">
    <property type="entry name" value="Beta-PGM-like"/>
</dbReference>
<accession>A0A8K0MGY0</accession>
<evidence type="ECO:0000256" key="4">
    <source>
        <dbReference type="ARBA" id="ARBA00023277"/>
    </source>
</evidence>
<dbReference type="GO" id="GO:0046872">
    <property type="term" value="F:metal ion binding"/>
    <property type="evidence" value="ECO:0007669"/>
    <property type="project" value="UniProtKB-KW"/>
</dbReference>
<dbReference type="AlphaFoldDB" id="A0A8K0MGY0"/>
<dbReference type="SFLD" id="SFLDG01129">
    <property type="entry name" value="C1.5:_HAD__Beta-PGM__Phosphata"/>
    <property type="match status" value="1"/>
</dbReference>
<evidence type="ECO:0000313" key="6">
    <source>
        <dbReference type="Proteomes" id="UP000796880"/>
    </source>
</evidence>
<evidence type="ECO:0000256" key="3">
    <source>
        <dbReference type="ARBA" id="ARBA00022842"/>
    </source>
</evidence>
<proteinExistence type="predicted"/>
<protein>
    <recommendedName>
        <fullName evidence="7">Haloacid dehalogenase-like hydrolase domain-containing protein Sgpp</fullName>
    </recommendedName>
</protein>
<dbReference type="NCBIfam" id="TIGR01509">
    <property type="entry name" value="HAD-SF-IA-v3"/>
    <property type="match status" value="1"/>
</dbReference>
<dbReference type="SFLD" id="SFLDG01135">
    <property type="entry name" value="C1.5.6:_HAD__Beta-PGM__Phospha"/>
    <property type="match status" value="1"/>
</dbReference>
<dbReference type="InterPro" id="IPR041492">
    <property type="entry name" value="HAD_2"/>
</dbReference>
<dbReference type="EMBL" id="VOIH02000005">
    <property type="protein sequence ID" value="KAF3445325.1"/>
    <property type="molecule type" value="Genomic_DNA"/>
</dbReference>
<organism evidence="5 6">
    <name type="scientific">Rhamnella rubrinervis</name>
    <dbReference type="NCBI Taxonomy" id="2594499"/>
    <lineage>
        <taxon>Eukaryota</taxon>
        <taxon>Viridiplantae</taxon>
        <taxon>Streptophyta</taxon>
        <taxon>Embryophyta</taxon>
        <taxon>Tracheophyta</taxon>
        <taxon>Spermatophyta</taxon>
        <taxon>Magnoliopsida</taxon>
        <taxon>eudicotyledons</taxon>
        <taxon>Gunneridae</taxon>
        <taxon>Pentapetalae</taxon>
        <taxon>rosids</taxon>
        <taxon>fabids</taxon>
        <taxon>Rosales</taxon>
        <taxon>Rhamnaceae</taxon>
        <taxon>rhamnoid group</taxon>
        <taxon>Rhamneae</taxon>
        <taxon>Rhamnella</taxon>
    </lineage>
</organism>
<dbReference type="CDD" id="cd07505">
    <property type="entry name" value="HAD_BPGM-like"/>
    <property type="match status" value="1"/>
</dbReference>
<dbReference type="Gene3D" id="1.10.150.240">
    <property type="entry name" value="Putative phosphatase, domain 2"/>
    <property type="match status" value="1"/>
</dbReference>
<dbReference type="InterPro" id="IPR006439">
    <property type="entry name" value="HAD-SF_hydro_IA"/>
</dbReference>
<evidence type="ECO:0008006" key="7">
    <source>
        <dbReference type="Google" id="ProtNLM"/>
    </source>
</evidence>
<dbReference type="PANTHER" id="PTHR46193:SF18">
    <property type="entry name" value="HEXITOL PHOSPHATASE B"/>
    <property type="match status" value="1"/>
</dbReference>
<dbReference type="SUPFAM" id="SSF56784">
    <property type="entry name" value="HAD-like"/>
    <property type="match status" value="1"/>
</dbReference>
<evidence type="ECO:0000256" key="2">
    <source>
        <dbReference type="ARBA" id="ARBA00022723"/>
    </source>
</evidence>
<comment type="caution">
    <text evidence="5">The sequence shown here is derived from an EMBL/GenBank/DDBJ whole genome shotgun (WGS) entry which is preliminary data.</text>
</comment>
<keyword evidence="4" id="KW-0119">Carbohydrate metabolism</keyword>
<dbReference type="Pfam" id="PF13419">
    <property type="entry name" value="HAD_2"/>
    <property type="match status" value="1"/>
</dbReference>
<dbReference type="InterPro" id="IPR023198">
    <property type="entry name" value="PGP-like_dom2"/>
</dbReference>
<sequence length="277" mass="30857">MGSEVFCVITESHWISVPRSDSDLLRGWAEPILLAAISKHSLASLVPLEAILFDIDGTLCDSDPIHHYAFREMLQEVGFNGGIPITEEFFIQNISGKQNEHLCRTLLPDWDLQRARKFFVDKRSHVSKVNFNKLLASEQLEPVKGLKKLCKWIEDQGLKRGAVTNAPRPNGELILSILNLSNFFETLVIGEECGRAKPFPDPYLTAFKGLELSNKHAFVFEDSVSGVKAGVAVGMPVVGVATRNPEKLRLDAGASFVIKDFDDLKLRNALENLERKA</sequence>
<keyword evidence="3" id="KW-0460">Magnesium</keyword>
<dbReference type="PANTHER" id="PTHR46193">
    <property type="entry name" value="6-PHOSPHOGLUCONATE PHOSPHATASE"/>
    <property type="match status" value="1"/>
</dbReference>
<dbReference type="SFLD" id="SFLDS00003">
    <property type="entry name" value="Haloacid_Dehalogenase"/>
    <property type="match status" value="1"/>
</dbReference>
<reference evidence="5" key="1">
    <citation type="submission" date="2020-03" db="EMBL/GenBank/DDBJ databases">
        <title>A high-quality chromosome-level genome assembly of a woody plant with both climbing and erect habits, Rhamnella rubrinervis.</title>
        <authorList>
            <person name="Lu Z."/>
            <person name="Yang Y."/>
            <person name="Zhu X."/>
            <person name="Sun Y."/>
        </authorList>
    </citation>
    <scope>NUCLEOTIDE SEQUENCE</scope>
    <source>
        <strain evidence="5">BYM</strain>
        <tissue evidence="5">Leaf</tissue>
    </source>
</reference>
<comment type="cofactor">
    <cofactor evidence="1">
        <name>Mg(2+)</name>
        <dbReference type="ChEBI" id="CHEBI:18420"/>
    </cofactor>
</comment>
<dbReference type="InterPro" id="IPR036412">
    <property type="entry name" value="HAD-like_sf"/>
</dbReference>
<dbReference type="InterPro" id="IPR023214">
    <property type="entry name" value="HAD_sf"/>
</dbReference>
<dbReference type="Proteomes" id="UP000796880">
    <property type="component" value="Unassembled WGS sequence"/>
</dbReference>